<dbReference type="AlphaFoldDB" id="A0AAD7JH00"/>
<sequence length="313" mass="34919">MEMHSEEEEELAEQEPVGNKEEDEPRPAAQDLLTYGGGVEDKSGDEQPGAGEEDDTDADTQNEASHEANTAEIQRTPKRHHSEAHQDKDAPEDGRSKRRRTAVRTPTPATTRPRRSCTRRHPYAITSRSTTLTRAEKDEFPEQNDNINYTVFVLHKLVLSAGVLKGIALGRLLVSEEWVRKSVADDVVHEPEDFALEHEEFNLSEVRARALTLRGQLFRGLTIVFVGDPDEGAVDEDEVASRRQRMEDLLSVAEINGATIRSAGSNIQPGDKRFLVGAWPYSGSRKGLLTSESFVQSAAQQRILFRGVPKQNR</sequence>
<dbReference type="EMBL" id="JARKIB010000027">
    <property type="protein sequence ID" value="KAJ7764723.1"/>
    <property type="molecule type" value="Genomic_DNA"/>
</dbReference>
<accession>A0AAD7JH00</accession>
<feature type="compositionally biased region" description="Acidic residues" evidence="1">
    <location>
        <begin position="51"/>
        <end position="60"/>
    </location>
</feature>
<gene>
    <name evidence="2" type="ORF">B0H16DRAFT_1525497</name>
</gene>
<proteinExistence type="predicted"/>
<feature type="compositionally biased region" description="Acidic residues" evidence="1">
    <location>
        <begin position="1"/>
        <end position="13"/>
    </location>
</feature>
<protein>
    <recommendedName>
        <fullName evidence="4">BRCT domain-containing protein</fullName>
    </recommendedName>
</protein>
<feature type="region of interest" description="Disordered" evidence="1">
    <location>
        <begin position="1"/>
        <end position="138"/>
    </location>
</feature>
<evidence type="ECO:0008006" key="4">
    <source>
        <dbReference type="Google" id="ProtNLM"/>
    </source>
</evidence>
<reference evidence="2" key="1">
    <citation type="submission" date="2023-03" db="EMBL/GenBank/DDBJ databases">
        <title>Massive genome expansion in bonnet fungi (Mycena s.s.) driven by repeated elements and novel gene families across ecological guilds.</title>
        <authorList>
            <consortium name="Lawrence Berkeley National Laboratory"/>
            <person name="Harder C.B."/>
            <person name="Miyauchi S."/>
            <person name="Viragh M."/>
            <person name="Kuo A."/>
            <person name="Thoen E."/>
            <person name="Andreopoulos B."/>
            <person name="Lu D."/>
            <person name="Skrede I."/>
            <person name="Drula E."/>
            <person name="Henrissat B."/>
            <person name="Morin E."/>
            <person name="Kohler A."/>
            <person name="Barry K."/>
            <person name="LaButti K."/>
            <person name="Morin E."/>
            <person name="Salamov A."/>
            <person name="Lipzen A."/>
            <person name="Mereny Z."/>
            <person name="Hegedus B."/>
            <person name="Baldrian P."/>
            <person name="Stursova M."/>
            <person name="Weitz H."/>
            <person name="Taylor A."/>
            <person name="Grigoriev I.V."/>
            <person name="Nagy L.G."/>
            <person name="Martin F."/>
            <person name="Kauserud H."/>
        </authorList>
    </citation>
    <scope>NUCLEOTIDE SEQUENCE</scope>
    <source>
        <strain evidence="2">CBHHK182m</strain>
    </source>
</reference>
<evidence type="ECO:0000256" key="1">
    <source>
        <dbReference type="SAM" id="MobiDB-lite"/>
    </source>
</evidence>
<dbReference type="Proteomes" id="UP001215598">
    <property type="component" value="Unassembled WGS sequence"/>
</dbReference>
<feature type="compositionally biased region" description="Polar residues" evidence="1">
    <location>
        <begin position="61"/>
        <end position="73"/>
    </location>
</feature>
<evidence type="ECO:0000313" key="3">
    <source>
        <dbReference type="Proteomes" id="UP001215598"/>
    </source>
</evidence>
<feature type="compositionally biased region" description="Basic and acidic residues" evidence="1">
    <location>
        <begin position="83"/>
        <end position="95"/>
    </location>
</feature>
<feature type="compositionally biased region" description="Basic residues" evidence="1">
    <location>
        <begin position="112"/>
        <end position="122"/>
    </location>
</feature>
<evidence type="ECO:0000313" key="2">
    <source>
        <dbReference type="EMBL" id="KAJ7764723.1"/>
    </source>
</evidence>
<organism evidence="2 3">
    <name type="scientific">Mycena metata</name>
    <dbReference type="NCBI Taxonomy" id="1033252"/>
    <lineage>
        <taxon>Eukaryota</taxon>
        <taxon>Fungi</taxon>
        <taxon>Dikarya</taxon>
        <taxon>Basidiomycota</taxon>
        <taxon>Agaricomycotina</taxon>
        <taxon>Agaricomycetes</taxon>
        <taxon>Agaricomycetidae</taxon>
        <taxon>Agaricales</taxon>
        <taxon>Marasmiineae</taxon>
        <taxon>Mycenaceae</taxon>
        <taxon>Mycena</taxon>
    </lineage>
</organism>
<name>A0AAD7JH00_9AGAR</name>
<comment type="caution">
    <text evidence="2">The sequence shown here is derived from an EMBL/GenBank/DDBJ whole genome shotgun (WGS) entry which is preliminary data.</text>
</comment>
<keyword evidence="3" id="KW-1185">Reference proteome</keyword>